<evidence type="ECO:0000256" key="1">
    <source>
        <dbReference type="SAM" id="MobiDB-lite"/>
    </source>
</evidence>
<dbReference type="VEuPathDB" id="AmoebaDB:NF0132040"/>
<feature type="region of interest" description="Disordered" evidence="1">
    <location>
        <begin position="207"/>
        <end position="305"/>
    </location>
</feature>
<dbReference type="VEuPathDB" id="AmoebaDB:NfTy_022070"/>
<dbReference type="VEuPathDB" id="AmoebaDB:NF0132030"/>
<comment type="caution">
    <text evidence="2">The sequence shown here is derived from an EMBL/GenBank/DDBJ whole genome shotgun (WGS) entry which is preliminary data.</text>
</comment>
<dbReference type="GeneID" id="68113429"/>
<accession>A0A6A5BCC2</accession>
<feature type="compositionally biased region" description="Low complexity" evidence="1">
    <location>
        <begin position="329"/>
        <end position="355"/>
    </location>
</feature>
<dbReference type="VEuPathDB" id="AmoebaDB:FDP41_006211"/>
<organism evidence="2 3">
    <name type="scientific">Naegleria fowleri</name>
    <name type="common">Brain eating amoeba</name>
    <dbReference type="NCBI Taxonomy" id="5763"/>
    <lineage>
        <taxon>Eukaryota</taxon>
        <taxon>Discoba</taxon>
        <taxon>Heterolobosea</taxon>
        <taxon>Tetramitia</taxon>
        <taxon>Eutetramitia</taxon>
        <taxon>Vahlkampfiidae</taxon>
        <taxon>Naegleria</taxon>
    </lineage>
</organism>
<evidence type="ECO:0000313" key="2">
    <source>
        <dbReference type="EMBL" id="KAF0974737.1"/>
    </source>
</evidence>
<dbReference type="RefSeq" id="XP_044559450.1">
    <property type="nucleotide sequence ID" value="XM_044709822.1"/>
</dbReference>
<dbReference type="Proteomes" id="UP000444721">
    <property type="component" value="Unassembled WGS sequence"/>
</dbReference>
<dbReference type="EMBL" id="VFQX01000051">
    <property type="protein sequence ID" value="KAF0974737.1"/>
    <property type="molecule type" value="Genomic_DNA"/>
</dbReference>
<reference evidence="2 3" key="1">
    <citation type="journal article" date="2019" name="Sci. Rep.">
        <title>Nanopore sequencing improves the draft genome of the human pathogenic amoeba Naegleria fowleri.</title>
        <authorList>
            <person name="Liechti N."/>
            <person name="Schurch N."/>
            <person name="Bruggmann R."/>
            <person name="Wittwer M."/>
        </authorList>
    </citation>
    <scope>NUCLEOTIDE SEQUENCE [LARGE SCALE GENOMIC DNA]</scope>
    <source>
        <strain evidence="2 3">ATCC 30894</strain>
    </source>
</reference>
<name>A0A6A5BCC2_NAEFO</name>
<sequence length="370" mass="40362">MTTTAPPLQDHDPSNTCSLWMNENAPSNNMKQETSSFSVASDNSTCHHSSACSREGGSLMLNLDVNDFITCYLLLKSCPSSSSSTMNVADYIQNVQNSFTTTTTTTSLRNNTIVLDNVMMMMRTTTCDDEESMFCVHQLQPQNETINLHSSPLGVVTATMNMDHVTTATTNATVTLTTPPHTTMNSSCSPTTTTPQSNSQFCAIQSPPLFIDESKTDHSKRTSSSVTMMMKKKKKQSILEASKKITKRSSSSSSSSRGRVLVHQNNNNNNRTSKTTFINTNYSSKQAPKGHKSSMNPPKPESMQFTFPSWTFHLLNTTSSTARPDESKASPSSKSKTNSLISSSSSKGASNNSSNGVKFKMQTISPFHSL</sequence>
<dbReference type="AlphaFoldDB" id="A0A6A5BCC2"/>
<feature type="region of interest" description="Disordered" evidence="1">
    <location>
        <begin position="320"/>
        <end position="370"/>
    </location>
</feature>
<proteinExistence type="predicted"/>
<evidence type="ECO:0000313" key="3">
    <source>
        <dbReference type="Proteomes" id="UP000444721"/>
    </source>
</evidence>
<keyword evidence="3" id="KW-1185">Reference proteome</keyword>
<feature type="compositionally biased region" description="Polar residues" evidence="1">
    <location>
        <begin position="271"/>
        <end position="286"/>
    </location>
</feature>
<protein>
    <submittedName>
        <fullName evidence="2">Uncharacterized protein</fullName>
    </submittedName>
</protein>
<gene>
    <name evidence="2" type="ORF">FDP41_006211</name>
</gene>